<protein>
    <submittedName>
        <fullName evidence="2">Uncharacterized protein</fullName>
    </submittedName>
</protein>
<dbReference type="RefSeq" id="WP_220196886.1">
    <property type="nucleotide sequence ID" value="NZ_BNJF01000003.1"/>
</dbReference>
<gene>
    <name evidence="2" type="ORF">KSX_57970</name>
</gene>
<evidence type="ECO:0000313" key="2">
    <source>
        <dbReference type="EMBL" id="GHO47634.1"/>
    </source>
</evidence>
<feature type="region of interest" description="Disordered" evidence="1">
    <location>
        <begin position="254"/>
        <end position="278"/>
    </location>
</feature>
<evidence type="ECO:0000313" key="3">
    <source>
        <dbReference type="Proteomes" id="UP000612362"/>
    </source>
</evidence>
<dbReference type="Proteomes" id="UP000612362">
    <property type="component" value="Unassembled WGS sequence"/>
</dbReference>
<evidence type="ECO:0000256" key="1">
    <source>
        <dbReference type="SAM" id="MobiDB-lite"/>
    </source>
</evidence>
<sequence>MHNLKIGTMVLILNAQWQSYEGKKAQIISTTDTKVVVEVHDWFQREAVELAPEQVITLDQINPTTEGPFHTGDLVFLHEAVYGQARDQGQIGKVISAFSVWQKCLIELEEGDETEEDKENRKLCDFDDISLMLPERRLPDEDYLRAVARAVSRRGYWQRYYEWWQQQAEKKLWPIDELSDLYAASIDIKAHIEAEIATEAERQGQLLEQAFGGLTHAQKVKKWQTEWSSWTEYRSYNNEPTPEEKLLKAIFGDDASSEEEKSEGQEPQPETPEEHGQEYGYRNSGLELLERCEKHIKHLAQPRGYAYDAIPFRAIPSEVVTNAPGPISSPPALPPTTFQPVEPLTLPGREQALTLLEDEGEHFTAALARLASDADDAAVVTLLEKYEALQTREGYDNLRYHHINSVALALLATQREAAIDAVLKKELNMKFWGDASSYSVQGIMFKGSTHALFWDEENPWHISAGEEVQTAIARIWASVARYAPRFVALLCEYTCGLALFKHQATGEYSLGYFHLVPFTSYELRKYRVEPRVPADTSIHHLAEWLNQGDLCLLLGYPPAILTTTA</sequence>
<organism evidence="2 3">
    <name type="scientific">Ktedonospora formicarum</name>
    <dbReference type="NCBI Taxonomy" id="2778364"/>
    <lineage>
        <taxon>Bacteria</taxon>
        <taxon>Bacillati</taxon>
        <taxon>Chloroflexota</taxon>
        <taxon>Ktedonobacteria</taxon>
        <taxon>Ktedonobacterales</taxon>
        <taxon>Ktedonobacteraceae</taxon>
        <taxon>Ktedonospora</taxon>
    </lineage>
</organism>
<proteinExistence type="predicted"/>
<keyword evidence="3" id="KW-1185">Reference proteome</keyword>
<dbReference type="EMBL" id="BNJF01000003">
    <property type="protein sequence ID" value="GHO47634.1"/>
    <property type="molecule type" value="Genomic_DNA"/>
</dbReference>
<reference evidence="2" key="1">
    <citation type="submission" date="2020-10" db="EMBL/GenBank/DDBJ databases">
        <title>Taxonomic study of unclassified bacteria belonging to the class Ktedonobacteria.</title>
        <authorList>
            <person name="Yabe S."/>
            <person name="Wang C.M."/>
            <person name="Zheng Y."/>
            <person name="Sakai Y."/>
            <person name="Cavaletti L."/>
            <person name="Monciardini P."/>
            <person name="Donadio S."/>
        </authorList>
    </citation>
    <scope>NUCLEOTIDE SEQUENCE</scope>
    <source>
        <strain evidence="2">SOSP1-1</strain>
    </source>
</reference>
<dbReference type="AlphaFoldDB" id="A0A8J3IAC5"/>
<name>A0A8J3IAC5_9CHLR</name>
<accession>A0A8J3IAC5</accession>
<comment type="caution">
    <text evidence="2">The sequence shown here is derived from an EMBL/GenBank/DDBJ whole genome shotgun (WGS) entry which is preliminary data.</text>
</comment>